<comment type="caution">
    <text evidence="2">The sequence shown here is derived from an EMBL/GenBank/DDBJ whole genome shotgun (WGS) entry which is preliminary data.</text>
</comment>
<name>A0A6L3YYV5_BRUAN</name>
<evidence type="ECO:0000259" key="1">
    <source>
        <dbReference type="Pfam" id="PF26395"/>
    </source>
</evidence>
<dbReference type="Proteomes" id="UP000481876">
    <property type="component" value="Unassembled WGS sequence"/>
</dbReference>
<dbReference type="Pfam" id="PF26395">
    <property type="entry name" value="E2-CBASS"/>
    <property type="match status" value="1"/>
</dbReference>
<feature type="domain" description="Type II CBASS E2 protein" evidence="1">
    <location>
        <begin position="9"/>
        <end position="147"/>
    </location>
</feature>
<reference evidence="2 3" key="1">
    <citation type="submission" date="2019-09" db="EMBL/GenBank/DDBJ databases">
        <title>Taxonomic organization of the family Brucellaceae based on a phylogenomic approach.</title>
        <authorList>
            <person name="Leclercq S."/>
            <person name="Cloeckaert A."/>
            <person name="Zygmunt M.S."/>
        </authorList>
    </citation>
    <scope>NUCLEOTIDE SEQUENCE [LARGE SCALE GENOMIC DNA]</scope>
    <source>
        <strain evidence="2 3">LMG 3313</strain>
    </source>
</reference>
<accession>A0A6L3YYV5</accession>
<evidence type="ECO:0000313" key="2">
    <source>
        <dbReference type="EMBL" id="KAB2761356.1"/>
    </source>
</evidence>
<dbReference type="AlphaFoldDB" id="A0A6L3YYV5"/>
<organism evidence="2 3">
    <name type="scientific">Brucella anthropi</name>
    <name type="common">Ochrobactrum anthropi</name>
    <dbReference type="NCBI Taxonomy" id="529"/>
    <lineage>
        <taxon>Bacteria</taxon>
        <taxon>Pseudomonadati</taxon>
        <taxon>Pseudomonadota</taxon>
        <taxon>Alphaproteobacteria</taxon>
        <taxon>Hyphomicrobiales</taxon>
        <taxon>Brucellaceae</taxon>
        <taxon>Brucella/Ochrobactrum group</taxon>
        <taxon>Brucella</taxon>
    </lineage>
</organism>
<dbReference type="InterPro" id="IPR058588">
    <property type="entry name" value="E2-CBASS"/>
</dbReference>
<gene>
    <name evidence="2" type="ORF">F9L04_23805</name>
</gene>
<proteinExistence type="predicted"/>
<dbReference type="EMBL" id="WBWS01000037">
    <property type="protein sequence ID" value="KAB2761356.1"/>
    <property type="molecule type" value="Genomic_DNA"/>
</dbReference>
<dbReference type="RefSeq" id="WP_151664382.1">
    <property type="nucleotide sequence ID" value="NZ_WBWS01000037.1"/>
</dbReference>
<sequence length="206" mass="23898">MPWYSVRQQDEHLRALNPSFRSTFLSRWMGIWEGELTPIAQTYKVRIRYLPRRFLDNFVFGHPYVTVKILDPFIAPDVRGTGERTPHIYSLGYTPELPAICAWDPKEDEWTPEQFIADTIVPWTIKWLLFYEDWLDTGVWQGRGRHPSPLPAAGDVTIAENSTSSTADLFANFGTKYGFWSSTIAIVRSKYDLHCRTMFPLFNSQA</sequence>
<evidence type="ECO:0000313" key="3">
    <source>
        <dbReference type="Proteomes" id="UP000481876"/>
    </source>
</evidence>
<protein>
    <recommendedName>
        <fullName evidence="1">Type II CBASS E2 protein domain-containing protein</fullName>
    </recommendedName>
</protein>